<keyword evidence="3" id="KW-0863">Zinc-finger</keyword>
<organism evidence="3 4">
    <name type="scientific">Leptomonas pyrrhocoris</name>
    <name type="common">Firebug parasite</name>
    <dbReference type="NCBI Taxonomy" id="157538"/>
    <lineage>
        <taxon>Eukaryota</taxon>
        <taxon>Discoba</taxon>
        <taxon>Euglenozoa</taxon>
        <taxon>Kinetoplastea</taxon>
        <taxon>Metakinetoplastina</taxon>
        <taxon>Trypanosomatida</taxon>
        <taxon>Trypanosomatidae</taxon>
        <taxon>Leishmaniinae</taxon>
        <taxon>Leptomonas</taxon>
    </lineage>
</organism>
<keyword evidence="3" id="KW-0479">Metal-binding</keyword>
<keyword evidence="4" id="KW-1185">Reference proteome</keyword>
<feature type="compositionally biased region" description="Low complexity" evidence="1">
    <location>
        <begin position="600"/>
        <end position="610"/>
    </location>
</feature>
<gene>
    <name evidence="3" type="ORF">ABB37_02960</name>
</gene>
<feature type="compositionally biased region" description="Basic and acidic residues" evidence="1">
    <location>
        <begin position="318"/>
        <end position="328"/>
    </location>
</feature>
<dbReference type="OrthoDB" id="267058at2759"/>
<comment type="caution">
    <text evidence="3">The sequence shown here is derived from an EMBL/GenBank/DDBJ whole genome shotgun (WGS) entry which is preliminary data.</text>
</comment>
<feature type="compositionally biased region" description="Basic and acidic residues" evidence="1">
    <location>
        <begin position="1044"/>
        <end position="1054"/>
    </location>
</feature>
<dbReference type="PROSITE" id="PS00028">
    <property type="entry name" value="ZINC_FINGER_C2H2_1"/>
    <property type="match status" value="1"/>
</dbReference>
<name>A0A0M9G6J0_LEPPY</name>
<accession>A0A0M9G6J0</accession>
<feature type="compositionally biased region" description="Acidic residues" evidence="1">
    <location>
        <begin position="1066"/>
        <end position="1080"/>
    </location>
</feature>
<dbReference type="RefSeq" id="XP_015661735.1">
    <property type="nucleotide sequence ID" value="XM_015800133.1"/>
</dbReference>
<feature type="compositionally biased region" description="Low complexity" evidence="1">
    <location>
        <begin position="646"/>
        <end position="667"/>
    </location>
</feature>
<dbReference type="AlphaFoldDB" id="A0A0M9G6J0"/>
<feature type="region of interest" description="Disordered" evidence="1">
    <location>
        <begin position="276"/>
        <end position="436"/>
    </location>
</feature>
<feature type="compositionally biased region" description="Low complexity" evidence="1">
    <location>
        <begin position="847"/>
        <end position="858"/>
    </location>
</feature>
<feature type="domain" description="C2H2-type" evidence="2">
    <location>
        <begin position="148"/>
        <end position="169"/>
    </location>
</feature>
<feature type="compositionally biased region" description="Low complexity" evidence="1">
    <location>
        <begin position="276"/>
        <end position="290"/>
    </location>
</feature>
<dbReference type="OMA" id="QCAFCEN"/>
<feature type="region of interest" description="Disordered" evidence="1">
    <location>
        <begin position="646"/>
        <end position="739"/>
    </location>
</feature>
<feature type="compositionally biased region" description="Low complexity" evidence="1">
    <location>
        <begin position="1055"/>
        <end position="1065"/>
    </location>
</feature>
<feature type="compositionally biased region" description="Low complexity" evidence="1">
    <location>
        <begin position="686"/>
        <end position="704"/>
    </location>
</feature>
<feature type="region of interest" description="Disordered" evidence="1">
    <location>
        <begin position="831"/>
        <end position="891"/>
    </location>
</feature>
<feature type="region of interest" description="Disordered" evidence="1">
    <location>
        <begin position="186"/>
        <end position="233"/>
    </location>
</feature>
<feature type="compositionally biased region" description="Basic and acidic residues" evidence="1">
    <location>
        <begin position="772"/>
        <end position="781"/>
    </location>
</feature>
<feature type="region of interest" description="Disordered" evidence="1">
    <location>
        <begin position="751"/>
        <end position="790"/>
    </location>
</feature>
<feature type="region of interest" description="Disordered" evidence="1">
    <location>
        <begin position="981"/>
        <end position="1194"/>
    </location>
</feature>
<dbReference type="InterPro" id="IPR013087">
    <property type="entry name" value="Znf_C2H2_type"/>
</dbReference>
<dbReference type="GeneID" id="26903251"/>
<feature type="compositionally biased region" description="Basic and acidic residues" evidence="1">
    <location>
        <begin position="833"/>
        <end position="846"/>
    </location>
</feature>
<feature type="compositionally biased region" description="Polar residues" evidence="1">
    <location>
        <begin position="721"/>
        <end position="735"/>
    </location>
</feature>
<feature type="compositionally biased region" description="Polar residues" evidence="1">
    <location>
        <begin position="1183"/>
        <end position="1193"/>
    </location>
</feature>
<dbReference type="GO" id="GO:0008270">
    <property type="term" value="F:zinc ion binding"/>
    <property type="evidence" value="ECO:0007669"/>
    <property type="project" value="UniProtKB-KW"/>
</dbReference>
<dbReference type="VEuPathDB" id="TriTrypDB:LpyrH10_04_5100"/>
<protein>
    <submittedName>
        <fullName evidence="3">Zinc-finger protein conserved</fullName>
    </submittedName>
</protein>
<feature type="compositionally biased region" description="Gly residues" evidence="1">
    <location>
        <begin position="381"/>
        <end position="391"/>
    </location>
</feature>
<feature type="compositionally biased region" description="Polar residues" evidence="1">
    <location>
        <begin position="553"/>
        <end position="575"/>
    </location>
</feature>
<reference evidence="3 4" key="1">
    <citation type="submission" date="2015-07" db="EMBL/GenBank/DDBJ databases">
        <title>High-quality genome of monoxenous trypanosomatid Leptomonas pyrrhocoris.</title>
        <authorList>
            <person name="Flegontov P."/>
            <person name="Butenko A."/>
            <person name="Firsov S."/>
            <person name="Vlcek C."/>
            <person name="Logacheva M.D."/>
            <person name="Field M."/>
            <person name="Filatov D."/>
            <person name="Flegontova O."/>
            <person name="Gerasimov E."/>
            <person name="Jackson A.P."/>
            <person name="Kelly S."/>
            <person name="Opperdoes F."/>
            <person name="O'Reilly A."/>
            <person name="Votypka J."/>
            <person name="Yurchenko V."/>
            <person name="Lukes J."/>
        </authorList>
    </citation>
    <scope>NUCLEOTIDE SEQUENCE [LARGE SCALE GENOMIC DNA]</scope>
    <source>
        <strain evidence="3">H10</strain>
    </source>
</reference>
<evidence type="ECO:0000256" key="1">
    <source>
        <dbReference type="SAM" id="MobiDB-lite"/>
    </source>
</evidence>
<evidence type="ECO:0000313" key="4">
    <source>
        <dbReference type="Proteomes" id="UP000037923"/>
    </source>
</evidence>
<keyword evidence="3" id="KW-0862">Zinc</keyword>
<proteinExistence type="predicted"/>
<dbReference type="Proteomes" id="UP000037923">
    <property type="component" value="Unassembled WGS sequence"/>
</dbReference>
<sequence>MPFTFKLHEPPCDVAFLSIVDGEALYNADNARTRDVKEATIRQIGWHRVELPQEWFLSQRARETTTHMLEAMQCTLQYLRYRGKSEEKRSIRLAATLQRCEEERAAAFEELIELRETVALYKKKLREMSQGTKRGAPSPVTHSEGLQCAFCENCYPSRHALESHFRKRHKRSSGYAAMAAAAAAVAQKQQQQEVKDEALTPRSPSNLPFMGQRSPPPSGSTTSPPGVESRGDLSLREELSELRLSVAKLLTQQAEFYRGMSPSCMAAVPMPTATAPGDAPAVTRTTPVATGPLPGLPSSPHASKEEESALLRWLAQDVSERKERRGGAEPHAAQRGTENNATEGNEETPSRPPADVTARVRTYPTLDPRSFLHSSGSDSVLGGGGGTGVGARRGSTMDSYVEVSPMSPSPSLAQHANSREKKKNRTRRKHGKPAAETAVLAAGFTALAQGGSEGIHGSVGLPSALLERQRLAGLHEAHGVASLLSSSAQVLIVSSEHGSFSGESTASSSIRPALDATHTPPAGNGSPPAPVSPENAKLLAYGPDTDSPMVRLPSSTDALTRGSSEPNSPSANRYGTPSPPDSGETSHIASIGLSAGGPTGTSAAGAAASAQFKTRPAPQAVKPLSPVSTQQGVSNMMLLKKTYGPVPSVPILRVPSSSSSSSSSLPSTDERETNLALPSPQGGSGIVSAVSAGRTGGVVRTDTTTPRRRVPDTSSPHPGVQSPTQTPRFGSTPPTTRVAPIPALNLSAVSVHSSTDQPRRSDSPSVSRASHRHGDAAERQAQRASATDAVVQASLNSSTGALQAGFTPATQAPTQKAIPVVHLVPATSLESDELGKHANGDEKSDSSGDASVSSFSKVPAGTQPERVRSDAGQSVMQTRRRQSAEEVLRASDASYSVDAQLYAPSDAEQEEEDALDADQHEAYIDNASDHLPEDITVDPLGSVLSQDVDVDGDDQVDRDPIMEDVLTNDLVPAEPLGPLFGTYPAPMRRQVADTASDGSEEEDVVDAGGDVRSAEDASALHSSDAEHRNPQHAVESGSGGSSEEVAKNAADKAESASGDYSYYTDSYDDDEGSKESEEGEWEAKNSSGGKLDMESSKFSLGTPVVAPPMAVSPTVASSRGGDRFYSPAQAEAHVEKKPHKRGKETAAATPGRESGRRSSSELLRGSSTEMTRSEELASVPPARSTSFQSNVSHTVKKAGGVFKNLFTKKKKR</sequence>
<evidence type="ECO:0000313" key="3">
    <source>
        <dbReference type="EMBL" id="KPA83296.1"/>
    </source>
</evidence>
<dbReference type="EMBL" id="LGTL01000004">
    <property type="protein sequence ID" value="KPA83296.1"/>
    <property type="molecule type" value="Genomic_DNA"/>
</dbReference>
<feature type="compositionally biased region" description="Low complexity" evidence="1">
    <location>
        <begin position="499"/>
        <end position="509"/>
    </location>
</feature>
<evidence type="ECO:0000259" key="2">
    <source>
        <dbReference type="PROSITE" id="PS00028"/>
    </source>
</evidence>
<feature type="region of interest" description="Disordered" evidence="1">
    <location>
        <begin position="499"/>
        <end position="632"/>
    </location>
</feature>
<feature type="compositionally biased region" description="Low complexity" evidence="1">
    <location>
        <begin position="219"/>
        <end position="228"/>
    </location>
</feature>
<feature type="compositionally biased region" description="Basic residues" evidence="1">
    <location>
        <begin position="420"/>
        <end position="432"/>
    </location>
</feature>